<feature type="compositionally biased region" description="Basic and acidic residues" evidence="14">
    <location>
        <begin position="515"/>
        <end position="525"/>
    </location>
</feature>
<evidence type="ECO:0000256" key="2">
    <source>
        <dbReference type="ARBA" id="ARBA00004141"/>
    </source>
</evidence>
<dbReference type="GO" id="GO:0007507">
    <property type="term" value="P:heart development"/>
    <property type="evidence" value="ECO:0007669"/>
    <property type="project" value="TreeGrafter"/>
</dbReference>
<comment type="subcellular location">
    <subcellularLocation>
        <location evidence="3">Cell junction</location>
        <location evidence="3">Tight junction</location>
    </subcellularLocation>
    <subcellularLocation>
        <location evidence="1">Lateral cell membrane</location>
    </subcellularLocation>
    <subcellularLocation>
        <location evidence="2">Membrane</location>
        <topology evidence="2">Multi-pass membrane protein</topology>
    </subcellularLocation>
</comment>
<dbReference type="PANTHER" id="PTHR12101">
    <property type="entry name" value="POPEYE DOMAIN CONTAINING PROTEIN"/>
    <property type="match status" value="1"/>
</dbReference>
<evidence type="ECO:0000256" key="1">
    <source>
        <dbReference type="ARBA" id="ARBA00004124"/>
    </source>
</evidence>
<dbReference type="GO" id="GO:0016328">
    <property type="term" value="C:lateral plasma membrane"/>
    <property type="evidence" value="ECO:0007669"/>
    <property type="project" value="UniProtKB-SubCell"/>
</dbReference>
<evidence type="ECO:0000256" key="12">
    <source>
        <dbReference type="ARBA" id="ARBA00023136"/>
    </source>
</evidence>
<evidence type="ECO:0000256" key="8">
    <source>
        <dbReference type="ARBA" id="ARBA00022692"/>
    </source>
</evidence>
<dbReference type="OrthoDB" id="425611at2759"/>
<dbReference type="InParanoid" id="A0A6L2PM78"/>
<feature type="compositionally biased region" description="Low complexity" evidence="14">
    <location>
        <begin position="16"/>
        <end position="28"/>
    </location>
</feature>
<dbReference type="GO" id="GO:0042391">
    <property type="term" value="P:regulation of membrane potential"/>
    <property type="evidence" value="ECO:0007669"/>
    <property type="project" value="TreeGrafter"/>
</dbReference>
<evidence type="ECO:0000256" key="3">
    <source>
        <dbReference type="ARBA" id="ARBA00004435"/>
    </source>
</evidence>
<dbReference type="AlphaFoldDB" id="A0A6L2PM78"/>
<dbReference type="EMBL" id="BLKM01000378">
    <property type="protein sequence ID" value="GFG32600.1"/>
    <property type="molecule type" value="Genomic_DNA"/>
</dbReference>
<accession>A0A6L2PM78</accession>
<evidence type="ECO:0000256" key="10">
    <source>
        <dbReference type="ARBA" id="ARBA00022949"/>
    </source>
</evidence>
<keyword evidence="7" id="KW-1003">Cell membrane</keyword>
<evidence type="ECO:0000256" key="5">
    <source>
        <dbReference type="ARBA" id="ARBA00022427"/>
    </source>
</evidence>
<evidence type="ECO:0000313" key="17">
    <source>
        <dbReference type="EMBL" id="GFG32600.1"/>
    </source>
</evidence>
<evidence type="ECO:0000313" key="18">
    <source>
        <dbReference type="Proteomes" id="UP000502823"/>
    </source>
</evidence>
<keyword evidence="9" id="KW-0130">Cell adhesion</keyword>
<dbReference type="InterPro" id="IPR006916">
    <property type="entry name" value="POPDC1-3"/>
</dbReference>
<evidence type="ECO:0000256" key="15">
    <source>
        <dbReference type="SAM" id="Phobius"/>
    </source>
</evidence>
<evidence type="ECO:0000259" key="16">
    <source>
        <dbReference type="Pfam" id="PF04831"/>
    </source>
</evidence>
<evidence type="ECO:0000256" key="11">
    <source>
        <dbReference type="ARBA" id="ARBA00022989"/>
    </source>
</evidence>
<comment type="caution">
    <text evidence="17">The sequence shown here is derived from an EMBL/GenBank/DDBJ whole genome shotgun (WGS) entry which is preliminary data.</text>
</comment>
<keyword evidence="12 15" id="KW-0472">Membrane</keyword>
<dbReference type="Proteomes" id="UP000502823">
    <property type="component" value="Unassembled WGS sequence"/>
</dbReference>
<keyword evidence="13" id="KW-0325">Glycoprotein</keyword>
<evidence type="ECO:0000256" key="14">
    <source>
        <dbReference type="SAM" id="MobiDB-lite"/>
    </source>
</evidence>
<evidence type="ECO:0000256" key="7">
    <source>
        <dbReference type="ARBA" id="ARBA00022475"/>
    </source>
</evidence>
<dbReference type="GO" id="GO:0007155">
    <property type="term" value="P:cell adhesion"/>
    <property type="evidence" value="ECO:0007669"/>
    <property type="project" value="UniProtKB-KW"/>
</dbReference>
<keyword evidence="8 15" id="KW-0812">Transmembrane</keyword>
<proteinExistence type="inferred from homology"/>
<feature type="transmembrane region" description="Helical" evidence="15">
    <location>
        <begin position="164"/>
        <end position="185"/>
    </location>
</feature>
<evidence type="ECO:0000256" key="6">
    <source>
        <dbReference type="ARBA" id="ARBA00022473"/>
    </source>
</evidence>
<keyword evidence="5" id="KW-0796">Tight junction</keyword>
<comment type="similarity">
    <text evidence="4">Belongs to the popeye family.</text>
</comment>
<evidence type="ECO:0000256" key="13">
    <source>
        <dbReference type="ARBA" id="ARBA00023180"/>
    </source>
</evidence>
<name>A0A6L2PM78_COPFO</name>
<gene>
    <name evidence="17" type="ORF">Cfor_04721</name>
</gene>
<dbReference type="PANTHER" id="PTHR12101:SF17">
    <property type="entry name" value="BLOOD VESSEL EPICARDIAL SUBSTANCE"/>
    <property type="match status" value="1"/>
</dbReference>
<keyword evidence="18" id="KW-1185">Reference proteome</keyword>
<feature type="domain" description="POPDC1-3" evidence="16">
    <location>
        <begin position="137"/>
        <end position="362"/>
    </location>
</feature>
<sequence>MEDLPNTSTRTEEGSSDVTITSTSISKTAFLPAESDRVDKETGGGGIVVTPQDMGSTSSTQTMTTKFPPPPTATPVAGNFTEFTVWTEEFWNSSSPAPSLSILVTTNISVVNDTNVSDVTSLIRDEGDVSCVEWEAAQHNLFQTANLFFAAAFIVPRSFKQSLLLLRAFLCVGFFLSALWAGIHVCAPDAFAWSIGLVFLNAVHTAVLTCRFLPPTLSLELTELYLKLFKPLRVSRKHFKELTREGQLLHLEPGETYAVEEVTPADERLSVLLTGKLRVTCDDMHLHYIEPHQFIDSPEWEANHDNSDDVFQVTITAEQECLYMCWPRLKLERVLRHRPLLKVVLSNIIGKDITHKLYSLNERLAEMASNDIAANTGRPSDYWRCISRSLSVDAVHTGTRGHVRSQAWRNQHQRRTSATLSDRSTSPSRLQQQQCWVPVVANHFPVTSPFATYPHAVITTTTAAAAATVVTAATTSALEQFTSSPPVALVPVIVPVLAPPPAHAPTRSRSVRRSGGREVKFETPV</sequence>
<dbReference type="GO" id="GO:0051146">
    <property type="term" value="P:striated muscle cell differentiation"/>
    <property type="evidence" value="ECO:0007669"/>
    <property type="project" value="TreeGrafter"/>
</dbReference>
<dbReference type="SUPFAM" id="SSF51206">
    <property type="entry name" value="cAMP-binding domain-like"/>
    <property type="match status" value="1"/>
</dbReference>
<protein>
    <recommendedName>
        <fullName evidence="16">POPDC1-3 domain-containing protein</fullName>
    </recommendedName>
</protein>
<dbReference type="InterPro" id="IPR018490">
    <property type="entry name" value="cNMP-bd_dom_sf"/>
</dbReference>
<keyword evidence="10" id="KW-0965">Cell junction</keyword>
<feature type="region of interest" description="Disordered" evidence="14">
    <location>
        <begin position="402"/>
        <end position="427"/>
    </location>
</feature>
<dbReference type="GO" id="GO:0005923">
    <property type="term" value="C:bicellular tight junction"/>
    <property type="evidence" value="ECO:0007669"/>
    <property type="project" value="UniProtKB-SubCell"/>
</dbReference>
<feature type="compositionally biased region" description="Low complexity" evidence="14">
    <location>
        <begin position="56"/>
        <end position="66"/>
    </location>
</feature>
<dbReference type="Pfam" id="PF04831">
    <property type="entry name" value="POPDC1-3"/>
    <property type="match status" value="1"/>
</dbReference>
<dbReference type="GO" id="GO:0030552">
    <property type="term" value="F:cAMP binding"/>
    <property type="evidence" value="ECO:0007669"/>
    <property type="project" value="TreeGrafter"/>
</dbReference>
<reference evidence="18" key="1">
    <citation type="submission" date="2020-01" db="EMBL/GenBank/DDBJ databases">
        <title>Draft genome sequence of the Termite Coptotermes fromosanus.</title>
        <authorList>
            <person name="Itakura S."/>
            <person name="Yosikawa Y."/>
            <person name="Umezawa K."/>
        </authorList>
    </citation>
    <scope>NUCLEOTIDE SEQUENCE [LARGE SCALE GENOMIC DNA]</scope>
</reference>
<dbReference type="InterPro" id="IPR014710">
    <property type="entry name" value="RmlC-like_jellyroll"/>
</dbReference>
<keyword evidence="11 15" id="KW-1133">Transmembrane helix</keyword>
<feature type="region of interest" description="Disordered" evidence="14">
    <location>
        <begin position="501"/>
        <end position="525"/>
    </location>
</feature>
<dbReference type="InterPro" id="IPR055272">
    <property type="entry name" value="POPDC1-3_dom"/>
</dbReference>
<organism evidence="17 18">
    <name type="scientific">Coptotermes formosanus</name>
    <name type="common">Formosan subterranean termite</name>
    <dbReference type="NCBI Taxonomy" id="36987"/>
    <lineage>
        <taxon>Eukaryota</taxon>
        <taxon>Metazoa</taxon>
        <taxon>Ecdysozoa</taxon>
        <taxon>Arthropoda</taxon>
        <taxon>Hexapoda</taxon>
        <taxon>Insecta</taxon>
        <taxon>Pterygota</taxon>
        <taxon>Neoptera</taxon>
        <taxon>Polyneoptera</taxon>
        <taxon>Dictyoptera</taxon>
        <taxon>Blattodea</taxon>
        <taxon>Blattoidea</taxon>
        <taxon>Termitoidae</taxon>
        <taxon>Rhinotermitidae</taxon>
        <taxon>Coptotermes</taxon>
    </lineage>
</organism>
<dbReference type="Gene3D" id="2.60.120.10">
    <property type="entry name" value="Jelly Rolls"/>
    <property type="match status" value="1"/>
</dbReference>
<dbReference type="GO" id="GO:0042383">
    <property type="term" value="C:sarcolemma"/>
    <property type="evidence" value="ECO:0007669"/>
    <property type="project" value="TreeGrafter"/>
</dbReference>
<evidence type="ECO:0000256" key="4">
    <source>
        <dbReference type="ARBA" id="ARBA00007146"/>
    </source>
</evidence>
<evidence type="ECO:0000256" key="9">
    <source>
        <dbReference type="ARBA" id="ARBA00022889"/>
    </source>
</evidence>
<feature type="region of interest" description="Disordered" evidence="14">
    <location>
        <begin position="1"/>
        <end position="74"/>
    </location>
</feature>
<feature type="compositionally biased region" description="Polar residues" evidence="14">
    <location>
        <begin position="416"/>
        <end position="427"/>
    </location>
</feature>
<keyword evidence="6" id="KW-0217">Developmental protein</keyword>